<dbReference type="OrthoDB" id="3522598at2"/>
<organism evidence="1 2">
    <name type="scientific">Kribbella jejuensis</name>
    <dbReference type="NCBI Taxonomy" id="236068"/>
    <lineage>
        <taxon>Bacteria</taxon>
        <taxon>Bacillati</taxon>
        <taxon>Actinomycetota</taxon>
        <taxon>Actinomycetes</taxon>
        <taxon>Propionibacteriales</taxon>
        <taxon>Kribbellaceae</taxon>
        <taxon>Kribbella</taxon>
    </lineage>
</organism>
<comment type="caution">
    <text evidence="1">The sequence shown here is derived from an EMBL/GenBank/DDBJ whole genome shotgun (WGS) entry which is preliminary data.</text>
</comment>
<dbReference type="EMBL" id="VFMM01000003">
    <property type="protein sequence ID" value="TQJ06787.1"/>
    <property type="molecule type" value="Genomic_DNA"/>
</dbReference>
<keyword evidence="2" id="KW-1185">Reference proteome</keyword>
<protein>
    <submittedName>
        <fullName evidence="1">Uncharacterized protein</fullName>
    </submittedName>
</protein>
<name>A0A542DUL8_9ACTN</name>
<evidence type="ECO:0000313" key="1">
    <source>
        <dbReference type="EMBL" id="TQJ06787.1"/>
    </source>
</evidence>
<accession>A0A542DUL8</accession>
<dbReference type="AlphaFoldDB" id="A0A542DUL8"/>
<evidence type="ECO:0000313" key="2">
    <source>
        <dbReference type="Proteomes" id="UP000316298"/>
    </source>
</evidence>
<gene>
    <name evidence="1" type="ORF">FB475_6463</name>
</gene>
<reference evidence="1 2" key="1">
    <citation type="submission" date="2019-06" db="EMBL/GenBank/DDBJ databases">
        <title>Sequencing the genomes of 1000 actinobacteria strains.</title>
        <authorList>
            <person name="Klenk H.-P."/>
        </authorList>
    </citation>
    <scope>NUCLEOTIDE SEQUENCE [LARGE SCALE GENOMIC DNA]</scope>
    <source>
        <strain evidence="1 2">DSM 17305</strain>
    </source>
</reference>
<sequence>MSGWQNVREFTLGNVERPATRTRNHIEWGPNAIRVASGSKDDRVLTPYAYVGPDRSLYLDADLTQLLCRVSQSSDHAWSVRDAEDHEVGTITRIPSGRPLLRPNWRITQPGHPELIGRTEWLSGPPTRLAAKAAGRLLIGVLDGLTGIGDEGGDQPTKTRTLEWRSADRVAMYSEGTTSITVHADWLDRRLAFAYCLLAK</sequence>
<dbReference type="Proteomes" id="UP000316298">
    <property type="component" value="Unassembled WGS sequence"/>
</dbReference>
<proteinExistence type="predicted"/>
<dbReference type="RefSeq" id="WP_141861274.1">
    <property type="nucleotide sequence ID" value="NZ_BAAAKA010000010.1"/>
</dbReference>